<dbReference type="WBParaSite" id="SBAD_0001117401-mRNA-1">
    <property type="protein sequence ID" value="SBAD_0001117401-mRNA-1"/>
    <property type="gene ID" value="SBAD_0001117401"/>
</dbReference>
<feature type="transmembrane region" description="Helical" evidence="7">
    <location>
        <begin position="144"/>
        <end position="169"/>
    </location>
</feature>
<dbReference type="PANTHER" id="PTHR13285">
    <property type="entry name" value="ACYLTRANSFERASE"/>
    <property type="match status" value="1"/>
</dbReference>
<feature type="transmembrane region" description="Helical" evidence="7">
    <location>
        <begin position="54"/>
        <end position="71"/>
    </location>
</feature>
<evidence type="ECO:0000256" key="4">
    <source>
        <dbReference type="ARBA" id="ARBA00023136"/>
    </source>
</evidence>
<feature type="compositionally biased region" description="Basic and acidic residues" evidence="6">
    <location>
        <begin position="10"/>
        <end position="22"/>
    </location>
</feature>
<dbReference type="InterPro" id="IPR051085">
    <property type="entry name" value="MB_O-acyltransferase"/>
</dbReference>
<name>A0A183J4K0_9BILA</name>
<dbReference type="Proteomes" id="UP000270296">
    <property type="component" value="Unassembled WGS sequence"/>
</dbReference>
<sequence length="547" mass="64622">MHVRQPEPTMNHREMSRSSESAVGRHADVMKLAKSCASRFLLIRPYWPGLERSIYWLMTVGVVVYPWIKLYEVSSAYDWRRQPTYFVVNRLWGFGERPKDTTDLEWSQWCYFASQLFPYYFIHAVLFNVASKLLPQRIWSLTMLFYWVTACCIVFHPSSVIVVVSVGAVMYTVTALTRSIALVWIMSCCFLYLVMDMLPELPINKGISHYGVIAFFTYKIVQFTSYCLDSIESKSSKRFFEGIYEMFWYSFYYPYLVYLIVPFKHFAEGMNRRKAEQQNLYRVAFFALRVLFWYTLINVGLYFFYFSAIVNNTDYLDQLPRDALCSIGCCIGQFFHMKYVVIFGLQALFAKLDKLEPPAGPICISRVTLYSKLWRYFDRGLYSFFKEYIFVPICRPSFSVPRRLLAMLLCFGFVILWHGSDHNYIVWVSLNIAEILLENTSRAIYNIPAVKSWRERHISDGCFRRILALLCVIPYTFGLYSNFYFLSTSEAGYIFVNKFFWSDTIHLRYPFLILVFFGYCFANVTIELDSHLEQKKTIIKTDYFHVH</sequence>
<reference evidence="10" key="1">
    <citation type="submission" date="2016-06" db="UniProtKB">
        <authorList>
            <consortium name="WormBaseParasite"/>
        </authorList>
    </citation>
    <scope>IDENTIFICATION</scope>
</reference>
<dbReference type="PANTHER" id="PTHR13285:SF22">
    <property type="entry name" value="PROTEIN-CYSTEINE N-PALMITOYLTRANSFERASE HHAT"/>
    <property type="match status" value="1"/>
</dbReference>
<dbReference type="EMBL" id="UZAM01014583">
    <property type="protein sequence ID" value="VDP34745.1"/>
    <property type="molecule type" value="Genomic_DNA"/>
</dbReference>
<evidence type="ECO:0000256" key="5">
    <source>
        <dbReference type="ARBA" id="ARBA00038268"/>
    </source>
</evidence>
<evidence type="ECO:0000256" key="1">
    <source>
        <dbReference type="ARBA" id="ARBA00004141"/>
    </source>
</evidence>
<evidence type="ECO:0000313" key="9">
    <source>
        <dbReference type="Proteomes" id="UP000270296"/>
    </source>
</evidence>
<evidence type="ECO:0000256" key="6">
    <source>
        <dbReference type="SAM" id="MobiDB-lite"/>
    </source>
</evidence>
<proteinExistence type="inferred from homology"/>
<comment type="similarity">
    <text evidence="5">Belongs to the membrane-bound acyltransferase family. HHAT subfamily.</text>
</comment>
<reference evidence="8 9" key="2">
    <citation type="submission" date="2018-11" db="EMBL/GenBank/DDBJ databases">
        <authorList>
            <consortium name="Pathogen Informatics"/>
        </authorList>
    </citation>
    <scope>NUCLEOTIDE SEQUENCE [LARGE SCALE GENOMIC DNA]</scope>
</reference>
<feature type="transmembrane region" description="Helical" evidence="7">
    <location>
        <begin position="466"/>
        <end position="487"/>
    </location>
</feature>
<protein>
    <submittedName>
        <fullName evidence="10">Acyl_transf_3 domain-containing protein</fullName>
    </submittedName>
</protein>
<evidence type="ECO:0000256" key="3">
    <source>
        <dbReference type="ARBA" id="ARBA00022989"/>
    </source>
</evidence>
<keyword evidence="3 7" id="KW-1133">Transmembrane helix</keyword>
<keyword evidence="2 7" id="KW-0812">Transmembrane</keyword>
<dbReference type="OrthoDB" id="420606at2759"/>
<evidence type="ECO:0000313" key="10">
    <source>
        <dbReference type="WBParaSite" id="SBAD_0001117401-mRNA-1"/>
    </source>
</evidence>
<feature type="transmembrane region" description="Helical" evidence="7">
    <location>
        <begin position="246"/>
        <end position="263"/>
    </location>
</feature>
<accession>A0A183J4K0</accession>
<dbReference type="InterPro" id="IPR004299">
    <property type="entry name" value="MBOAT_fam"/>
</dbReference>
<evidence type="ECO:0000256" key="2">
    <source>
        <dbReference type="ARBA" id="ARBA00022692"/>
    </source>
</evidence>
<feature type="transmembrane region" description="Helical" evidence="7">
    <location>
        <begin position="325"/>
        <end position="345"/>
    </location>
</feature>
<keyword evidence="9" id="KW-1185">Reference proteome</keyword>
<feature type="transmembrane region" description="Helical" evidence="7">
    <location>
        <begin position="507"/>
        <end position="526"/>
    </location>
</feature>
<dbReference type="Pfam" id="PF03062">
    <property type="entry name" value="MBOAT"/>
    <property type="match status" value="1"/>
</dbReference>
<organism evidence="10">
    <name type="scientific">Soboliphyme baturini</name>
    <dbReference type="NCBI Taxonomy" id="241478"/>
    <lineage>
        <taxon>Eukaryota</taxon>
        <taxon>Metazoa</taxon>
        <taxon>Ecdysozoa</taxon>
        <taxon>Nematoda</taxon>
        <taxon>Enoplea</taxon>
        <taxon>Dorylaimia</taxon>
        <taxon>Dioctophymatida</taxon>
        <taxon>Dioctophymatoidea</taxon>
        <taxon>Soboliphymatidae</taxon>
        <taxon>Soboliphyme</taxon>
    </lineage>
</organism>
<comment type="subcellular location">
    <subcellularLocation>
        <location evidence="1">Membrane</location>
        <topology evidence="1">Multi-pass membrane protein</topology>
    </subcellularLocation>
</comment>
<evidence type="ECO:0000313" key="8">
    <source>
        <dbReference type="EMBL" id="VDP34745.1"/>
    </source>
</evidence>
<dbReference type="GO" id="GO:0016409">
    <property type="term" value="F:palmitoyltransferase activity"/>
    <property type="evidence" value="ECO:0007669"/>
    <property type="project" value="TreeGrafter"/>
</dbReference>
<dbReference type="AlphaFoldDB" id="A0A183J4K0"/>
<feature type="region of interest" description="Disordered" evidence="6">
    <location>
        <begin position="1"/>
        <end position="22"/>
    </location>
</feature>
<feature type="transmembrane region" description="Helical" evidence="7">
    <location>
        <begin position="207"/>
        <end position="226"/>
    </location>
</feature>
<dbReference type="GO" id="GO:0005783">
    <property type="term" value="C:endoplasmic reticulum"/>
    <property type="evidence" value="ECO:0007669"/>
    <property type="project" value="TreeGrafter"/>
</dbReference>
<feature type="transmembrane region" description="Helical" evidence="7">
    <location>
        <begin position="283"/>
        <end position="305"/>
    </location>
</feature>
<evidence type="ECO:0000256" key="7">
    <source>
        <dbReference type="SAM" id="Phobius"/>
    </source>
</evidence>
<keyword evidence="4 7" id="KW-0472">Membrane</keyword>
<dbReference type="GO" id="GO:0016020">
    <property type="term" value="C:membrane"/>
    <property type="evidence" value="ECO:0007669"/>
    <property type="project" value="UniProtKB-SubCell"/>
</dbReference>
<gene>
    <name evidence="8" type="ORF">SBAD_LOCUS10798</name>
</gene>
<feature type="transmembrane region" description="Helical" evidence="7">
    <location>
        <begin position="175"/>
        <end position="195"/>
    </location>
</feature>